<dbReference type="Proteomes" id="UP000624244">
    <property type="component" value="Unassembled WGS sequence"/>
</dbReference>
<evidence type="ECO:0000313" key="2">
    <source>
        <dbReference type="Proteomes" id="UP000624244"/>
    </source>
</evidence>
<organism evidence="1 2">
    <name type="scientific">Cochliobolus sativus</name>
    <name type="common">Common root rot and spot blotch fungus</name>
    <name type="synonym">Bipolaris sorokiniana</name>
    <dbReference type="NCBI Taxonomy" id="45130"/>
    <lineage>
        <taxon>Eukaryota</taxon>
        <taxon>Fungi</taxon>
        <taxon>Dikarya</taxon>
        <taxon>Ascomycota</taxon>
        <taxon>Pezizomycotina</taxon>
        <taxon>Dothideomycetes</taxon>
        <taxon>Pleosporomycetidae</taxon>
        <taxon>Pleosporales</taxon>
        <taxon>Pleosporineae</taxon>
        <taxon>Pleosporaceae</taxon>
        <taxon>Bipolaris</taxon>
    </lineage>
</organism>
<dbReference type="Gene3D" id="3.40.50.880">
    <property type="match status" value="1"/>
</dbReference>
<dbReference type="EMBL" id="WNKQ01000018">
    <property type="protein sequence ID" value="KAF5845852.1"/>
    <property type="molecule type" value="Genomic_DNA"/>
</dbReference>
<name>A0A8H6DRZ3_COCSA</name>
<evidence type="ECO:0008006" key="3">
    <source>
        <dbReference type="Google" id="ProtNLM"/>
    </source>
</evidence>
<dbReference type="OMA" id="YRWIQDG"/>
<reference evidence="1" key="1">
    <citation type="submission" date="2019-11" db="EMBL/GenBank/DDBJ databases">
        <title>Bipolaris sorokiniana Genome sequencing.</title>
        <authorList>
            <person name="Wang H."/>
        </authorList>
    </citation>
    <scope>NUCLEOTIDE SEQUENCE</scope>
</reference>
<dbReference type="AlphaFoldDB" id="A0A8H6DRZ3"/>
<dbReference type="SUPFAM" id="SSF52317">
    <property type="entry name" value="Class I glutamine amidotransferase-like"/>
    <property type="match status" value="1"/>
</dbReference>
<dbReference type="PANTHER" id="PTHR43130:SF7">
    <property type="entry name" value="DJ-1_PFPI DOMAIN-CONTAINING PROTEIN"/>
    <property type="match status" value="1"/>
</dbReference>
<proteinExistence type="predicted"/>
<dbReference type="InterPro" id="IPR052158">
    <property type="entry name" value="INH-QAR"/>
</dbReference>
<accession>A0A8H6DRZ3</accession>
<dbReference type="InterPro" id="IPR029062">
    <property type="entry name" value="Class_I_gatase-like"/>
</dbReference>
<protein>
    <recommendedName>
        <fullName evidence="3">DJ-1/PfpI domain-containing protein</fullName>
    </recommendedName>
</protein>
<dbReference type="PANTHER" id="PTHR43130">
    <property type="entry name" value="ARAC-FAMILY TRANSCRIPTIONAL REGULATOR"/>
    <property type="match status" value="1"/>
</dbReference>
<sequence>MSSPTGNSSISFPSQADLFYYCTTSSTSQENLNLHYAAPSRSSLKIGVIIFGQVQLLDLAALDLLAMIGKSRISKSNPTAAALDQAVDEIDIRYVSMTGEGSFPVTAGSRMPVTNSFTNAPQFDILLIPGTSTLTNLPPPASSFLTSQCLNTNLLAIMTISSGIAHLVQAGSLHGTRVAAPRSLLPCLQHRFPETEWQCAPWARHGKVWSCNSPVSGLDMVVEWMREYFWDRQEALACVVGVAGVGSLYEYSHCDY</sequence>
<evidence type="ECO:0000313" key="1">
    <source>
        <dbReference type="EMBL" id="KAF5845852.1"/>
    </source>
</evidence>
<comment type="caution">
    <text evidence="1">The sequence shown here is derived from an EMBL/GenBank/DDBJ whole genome shotgun (WGS) entry which is preliminary data.</text>
</comment>
<gene>
    <name evidence="1" type="ORF">GGP41_009569</name>
</gene>